<organism evidence="2 3">
    <name type="scientific">Hymenobacter terrestris</name>
    <dbReference type="NCBI Taxonomy" id="2748310"/>
    <lineage>
        <taxon>Bacteria</taxon>
        <taxon>Pseudomonadati</taxon>
        <taxon>Bacteroidota</taxon>
        <taxon>Cytophagia</taxon>
        <taxon>Cytophagales</taxon>
        <taxon>Hymenobacteraceae</taxon>
        <taxon>Hymenobacter</taxon>
    </lineage>
</organism>
<dbReference type="Gene3D" id="3.40.50.150">
    <property type="entry name" value="Vaccinia Virus protein VP39"/>
    <property type="match status" value="1"/>
</dbReference>
<dbReference type="InterPro" id="IPR029063">
    <property type="entry name" value="SAM-dependent_MTases_sf"/>
</dbReference>
<dbReference type="SUPFAM" id="SSF53335">
    <property type="entry name" value="S-adenosyl-L-methionine-dependent methyltransferases"/>
    <property type="match status" value="1"/>
</dbReference>
<name>A0ABX2Q2Z8_9BACT</name>
<proteinExistence type="predicted"/>
<dbReference type="NCBIfam" id="TIGR01444">
    <property type="entry name" value="fkbM_fam"/>
    <property type="match status" value="1"/>
</dbReference>
<evidence type="ECO:0000313" key="2">
    <source>
        <dbReference type="EMBL" id="NVO85213.1"/>
    </source>
</evidence>
<dbReference type="RefSeq" id="WP_176899881.1">
    <property type="nucleotide sequence ID" value="NZ_JABKAV010000024.1"/>
</dbReference>
<keyword evidence="2" id="KW-0808">Transferase</keyword>
<sequence>MFLLTLLKLPFHVLRWAHVAYRSRYRGREAWEVFRVLVALGLKTSLRRQPRNGVYRQWLFGFDVEGSSYELLLRLFKELFLTEPYAFDAPAAPAAPRILDGGANIGMAVLYFKRQFPTAYIVAFEPNPEAFRLLARNVAANQLRDVVLHHAALAATAGELPFYYGSDGASLTGSLHPHAGGVRTVQVPAHRLSEVLADTPAFDLLKLDVEGAEADILADLAQSGRLGHFRQYLIEYHYPIGTPESARLTTTLQAFEQQGFAWCVRLALPALPDSQDLIFHCWQRPETARA</sequence>
<gene>
    <name evidence="2" type="ORF">HW556_10015</name>
</gene>
<dbReference type="PANTHER" id="PTHR34203:SF15">
    <property type="entry name" value="SLL1173 PROTEIN"/>
    <property type="match status" value="1"/>
</dbReference>
<protein>
    <submittedName>
        <fullName evidence="2">FkbM family methyltransferase</fullName>
    </submittedName>
</protein>
<dbReference type="InterPro" id="IPR006342">
    <property type="entry name" value="FkbM_mtfrase"/>
</dbReference>
<dbReference type="EMBL" id="JABKAV010000024">
    <property type="protein sequence ID" value="NVO85213.1"/>
    <property type="molecule type" value="Genomic_DNA"/>
</dbReference>
<feature type="domain" description="Methyltransferase FkbM" evidence="1">
    <location>
        <begin position="100"/>
        <end position="244"/>
    </location>
</feature>
<dbReference type="PANTHER" id="PTHR34203">
    <property type="entry name" value="METHYLTRANSFERASE, FKBM FAMILY PROTEIN"/>
    <property type="match status" value="1"/>
</dbReference>
<keyword evidence="2" id="KW-0489">Methyltransferase</keyword>
<dbReference type="GO" id="GO:0008168">
    <property type="term" value="F:methyltransferase activity"/>
    <property type="evidence" value="ECO:0007669"/>
    <property type="project" value="UniProtKB-KW"/>
</dbReference>
<dbReference type="InterPro" id="IPR052514">
    <property type="entry name" value="SAM-dependent_MTase"/>
</dbReference>
<dbReference type="Proteomes" id="UP000626554">
    <property type="component" value="Unassembled WGS sequence"/>
</dbReference>
<evidence type="ECO:0000313" key="3">
    <source>
        <dbReference type="Proteomes" id="UP000626554"/>
    </source>
</evidence>
<dbReference type="Pfam" id="PF05050">
    <property type="entry name" value="Methyltransf_21"/>
    <property type="match status" value="1"/>
</dbReference>
<dbReference type="GO" id="GO:0032259">
    <property type="term" value="P:methylation"/>
    <property type="evidence" value="ECO:0007669"/>
    <property type="project" value="UniProtKB-KW"/>
</dbReference>
<accession>A0ABX2Q2Z8</accession>
<keyword evidence="3" id="KW-1185">Reference proteome</keyword>
<comment type="caution">
    <text evidence="2">The sequence shown here is derived from an EMBL/GenBank/DDBJ whole genome shotgun (WGS) entry which is preliminary data.</text>
</comment>
<evidence type="ECO:0000259" key="1">
    <source>
        <dbReference type="Pfam" id="PF05050"/>
    </source>
</evidence>
<reference evidence="2 3" key="1">
    <citation type="submission" date="2020-05" db="EMBL/GenBank/DDBJ databases">
        <title>Hymenobacter terrestris sp. nov. and Hymenobacter lapidiphilus sp. nov., isolated from regoliths in Antarctica.</title>
        <authorList>
            <person name="Sedlacek I."/>
            <person name="Pantucek R."/>
            <person name="Zeman M."/>
            <person name="Holochova P."/>
            <person name="Kralova S."/>
            <person name="Stankova E."/>
            <person name="Sedo O."/>
            <person name="Micenkova L."/>
            <person name="Svec P."/>
            <person name="Gupta V."/>
            <person name="Sood U."/>
            <person name="Korpole U.S."/>
            <person name="Lal R."/>
        </authorList>
    </citation>
    <scope>NUCLEOTIDE SEQUENCE [LARGE SCALE GENOMIC DNA]</scope>
    <source>
        <strain evidence="2 3">P5252</strain>
    </source>
</reference>